<dbReference type="PANTHER" id="PTHR11733:SF167">
    <property type="entry name" value="FI17812P1-RELATED"/>
    <property type="match status" value="1"/>
</dbReference>
<dbReference type="Proteomes" id="UP001595379">
    <property type="component" value="Unassembled WGS sequence"/>
</dbReference>
<dbReference type="PANTHER" id="PTHR11733">
    <property type="entry name" value="ZINC METALLOPROTEASE FAMILY M13 NEPRILYSIN-RELATED"/>
    <property type="match status" value="1"/>
</dbReference>
<dbReference type="PROSITE" id="PS51885">
    <property type="entry name" value="NEPRILYSIN"/>
    <property type="match status" value="1"/>
</dbReference>
<dbReference type="InterPro" id="IPR042089">
    <property type="entry name" value="Peptidase_M13_dom_2"/>
</dbReference>
<keyword evidence="5 11" id="KW-0378">Hydrolase</keyword>
<evidence type="ECO:0000313" key="12">
    <source>
        <dbReference type="Proteomes" id="UP001595379"/>
    </source>
</evidence>
<proteinExistence type="inferred from homology"/>
<dbReference type="Pfam" id="PF01431">
    <property type="entry name" value="Peptidase_M13"/>
    <property type="match status" value="1"/>
</dbReference>
<dbReference type="InterPro" id="IPR008753">
    <property type="entry name" value="Peptidase_M13_N"/>
</dbReference>
<comment type="similarity">
    <text evidence="2">Belongs to the peptidase M13 family.</text>
</comment>
<evidence type="ECO:0000256" key="6">
    <source>
        <dbReference type="ARBA" id="ARBA00022833"/>
    </source>
</evidence>
<feature type="signal peptide" evidence="8">
    <location>
        <begin position="1"/>
        <end position="22"/>
    </location>
</feature>
<sequence length="699" mass="77616">MKAKWLGGVCAALLLAACSQPAGTPESAEAAAETQLGEETTAVASGEPRFGTFGFDADGMDTSVNAGDDFSRFANGGWLATTEIPADRSAFGMFTVLSLEAEDHVEAIISEAQATAGETGSNTQLVGDLYASWMNADAIEAAGLEPIQPFLAEIAAVETHDDAAALFNSVHHQSPYGFAVWADPANPDVNALRLFQGGLGMPNRDYYLSEDERFVEYRNAYRDYIARIHELAGIADGEAKADAIIAFETRIAEAHWTRERSREVTETYNPMPVADLDALAPAFNFPEGMEALGIDADQVIVVQPSAIEDTARIFAETDIATIRDYLAFHFISDRASWLPAAFDEASFAFFNQTLSGQQEQRARNKRGVQLVGGALGHAVGQIYVERHFPPSSKEQMEGLVDNLITAFRGRLENLEWMDDETRQQALEKLSTFEPRIGYPEIWDEYDGLEIAADDYFGNRIRMSEFAWAEQLEDLSQPVDPREWSWPPQIVNASYNPLQNQITFPAGILQAPFFDPNADPAINYGAIGAVIGHEIGHGFDDQGRRYDAEGRLRDWWTEETNARFVERSDRLVEQYNTFCPIEGQCVSGRLSLGENIGDLGGMQMAYTAWRNYAEANYPNGEAPVIDGFTGDQRFFLAWAQVWRIMYRDDALRAQLVNGPHSPGMYRINGVVRNLDAWYDAFGVTEDDALYLPPEERVRIW</sequence>
<gene>
    <name evidence="11" type="ORF">ACFOOR_09690</name>
</gene>
<evidence type="ECO:0000256" key="8">
    <source>
        <dbReference type="SAM" id="SignalP"/>
    </source>
</evidence>
<dbReference type="Gene3D" id="1.10.1380.10">
    <property type="entry name" value="Neutral endopeptidase , domain2"/>
    <property type="match status" value="1"/>
</dbReference>
<dbReference type="EC" id="3.4.24.-" evidence="11"/>
<dbReference type="Gene3D" id="3.40.390.10">
    <property type="entry name" value="Collagenase (Catalytic Domain)"/>
    <property type="match status" value="1"/>
</dbReference>
<keyword evidence="6" id="KW-0862">Zinc</keyword>
<dbReference type="RefSeq" id="WP_343164168.1">
    <property type="nucleotide sequence ID" value="NZ_JBHRSV010000019.1"/>
</dbReference>
<name>A0ABV6ZYC0_9PROT</name>
<feature type="domain" description="Peptidase M13 C-terminal" evidence="9">
    <location>
        <begin position="491"/>
        <end position="696"/>
    </location>
</feature>
<evidence type="ECO:0000256" key="3">
    <source>
        <dbReference type="ARBA" id="ARBA00022670"/>
    </source>
</evidence>
<accession>A0ABV6ZYC0</accession>
<evidence type="ECO:0000256" key="4">
    <source>
        <dbReference type="ARBA" id="ARBA00022723"/>
    </source>
</evidence>
<dbReference type="Pfam" id="PF05649">
    <property type="entry name" value="Peptidase_M13_N"/>
    <property type="match status" value="1"/>
</dbReference>
<dbReference type="EMBL" id="JBHRSV010000019">
    <property type="protein sequence ID" value="MFC2926374.1"/>
    <property type="molecule type" value="Genomic_DNA"/>
</dbReference>
<evidence type="ECO:0000259" key="9">
    <source>
        <dbReference type="Pfam" id="PF01431"/>
    </source>
</evidence>
<evidence type="ECO:0000256" key="7">
    <source>
        <dbReference type="ARBA" id="ARBA00023049"/>
    </source>
</evidence>
<keyword evidence="3" id="KW-0645">Protease</keyword>
<dbReference type="InterPro" id="IPR018497">
    <property type="entry name" value="Peptidase_M13_C"/>
</dbReference>
<keyword evidence="4" id="KW-0479">Metal-binding</keyword>
<evidence type="ECO:0000256" key="5">
    <source>
        <dbReference type="ARBA" id="ARBA00022801"/>
    </source>
</evidence>
<comment type="cofactor">
    <cofactor evidence="1">
        <name>Zn(2+)</name>
        <dbReference type="ChEBI" id="CHEBI:29105"/>
    </cofactor>
</comment>
<dbReference type="InterPro" id="IPR024079">
    <property type="entry name" value="MetalloPept_cat_dom_sf"/>
</dbReference>
<organism evidence="11 12">
    <name type="scientific">Hyphobacterium vulgare</name>
    <dbReference type="NCBI Taxonomy" id="1736751"/>
    <lineage>
        <taxon>Bacteria</taxon>
        <taxon>Pseudomonadati</taxon>
        <taxon>Pseudomonadota</taxon>
        <taxon>Alphaproteobacteria</taxon>
        <taxon>Maricaulales</taxon>
        <taxon>Maricaulaceae</taxon>
        <taxon>Hyphobacterium</taxon>
    </lineage>
</organism>
<comment type="caution">
    <text evidence="11">The sequence shown here is derived from an EMBL/GenBank/DDBJ whole genome shotgun (WGS) entry which is preliminary data.</text>
</comment>
<feature type="chain" id="PRO_5047420318" evidence="8">
    <location>
        <begin position="23"/>
        <end position="699"/>
    </location>
</feature>
<dbReference type="PRINTS" id="PR00786">
    <property type="entry name" value="NEPRILYSIN"/>
</dbReference>
<dbReference type="SUPFAM" id="SSF55486">
    <property type="entry name" value="Metalloproteases ('zincins'), catalytic domain"/>
    <property type="match status" value="1"/>
</dbReference>
<evidence type="ECO:0000256" key="1">
    <source>
        <dbReference type="ARBA" id="ARBA00001947"/>
    </source>
</evidence>
<protein>
    <submittedName>
        <fullName evidence="11">M13 family metallopeptidase</fullName>
        <ecNumber evidence="11">3.4.24.-</ecNumber>
    </submittedName>
</protein>
<keyword evidence="7" id="KW-0482">Metalloprotease</keyword>
<reference evidence="12" key="1">
    <citation type="journal article" date="2019" name="Int. J. Syst. Evol. Microbiol.">
        <title>The Global Catalogue of Microorganisms (GCM) 10K type strain sequencing project: providing services to taxonomists for standard genome sequencing and annotation.</title>
        <authorList>
            <consortium name="The Broad Institute Genomics Platform"/>
            <consortium name="The Broad Institute Genome Sequencing Center for Infectious Disease"/>
            <person name="Wu L."/>
            <person name="Ma J."/>
        </authorList>
    </citation>
    <scope>NUCLEOTIDE SEQUENCE [LARGE SCALE GENOMIC DNA]</scope>
    <source>
        <strain evidence="12">KCTC 52487</strain>
    </source>
</reference>
<evidence type="ECO:0000259" key="10">
    <source>
        <dbReference type="Pfam" id="PF05649"/>
    </source>
</evidence>
<feature type="domain" description="Peptidase M13 N-terminal" evidence="10">
    <location>
        <begin position="67"/>
        <end position="439"/>
    </location>
</feature>
<keyword evidence="8" id="KW-0732">Signal</keyword>
<dbReference type="PROSITE" id="PS51257">
    <property type="entry name" value="PROKAR_LIPOPROTEIN"/>
    <property type="match status" value="1"/>
</dbReference>
<dbReference type="GO" id="GO:0016787">
    <property type="term" value="F:hydrolase activity"/>
    <property type="evidence" value="ECO:0007669"/>
    <property type="project" value="UniProtKB-KW"/>
</dbReference>
<dbReference type="CDD" id="cd08662">
    <property type="entry name" value="M13"/>
    <property type="match status" value="1"/>
</dbReference>
<evidence type="ECO:0000256" key="2">
    <source>
        <dbReference type="ARBA" id="ARBA00007357"/>
    </source>
</evidence>
<keyword evidence="12" id="KW-1185">Reference proteome</keyword>
<dbReference type="InterPro" id="IPR000718">
    <property type="entry name" value="Peptidase_M13"/>
</dbReference>
<evidence type="ECO:0000313" key="11">
    <source>
        <dbReference type="EMBL" id="MFC2926374.1"/>
    </source>
</evidence>